<accession>A0A2K8K9K6</accession>
<evidence type="ECO:0000256" key="7">
    <source>
        <dbReference type="ARBA" id="ARBA00023136"/>
    </source>
</evidence>
<evidence type="ECO:0000313" key="16">
    <source>
        <dbReference type="Proteomes" id="UP000228948"/>
    </source>
</evidence>
<evidence type="ECO:0000256" key="3">
    <source>
        <dbReference type="ARBA" id="ARBA00022452"/>
    </source>
</evidence>
<dbReference type="Proteomes" id="UP000228948">
    <property type="component" value="Chromosome"/>
</dbReference>
<dbReference type="PANTHER" id="PTHR30069:SF29">
    <property type="entry name" value="HEMOGLOBIN AND HEMOGLOBIN-HAPTOGLOBIN-BINDING PROTEIN 1-RELATED"/>
    <property type="match status" value="1"/>
</dbReference>
<dbReference type="InterPro" id="IPR036942">
    <property type="entry name" value="Beta-barrel_TonB_sf"/>
</dbReference>
<keyword evidence="5 12" id="KW-0732">Signal</keyword>
<proteinExistence type="inferred from homology"/>
<dbReference type="GO" id="GO:0015344">
    <property type="term" value="F:siderophore uptake transmembrane transporter activity"/>
    <property type="evidence" value="ECO:0007669"/>
    <property type="project" value="TreeGrafter"/>
</dbReference>
<dbReference type="GO" id="GO:0009279">
    <property type="term" value="C:cell outer membrane"/>
    <property type="evidence" value="ECO:0007669"/>
    <property type="project" value="UniProtKB-SubCell"/>
</dbReference>
<comment type="similarity">
    <text evidence="10 11">Belongs to the TonB-dependent receptor family.</text>
</comment>
<evidence type="ECO:0000313" key="15">
    <source>
        <dbReference type="EMBL" id="ATX65616.1"/>
    </source>
</evidence>
<dbReference type="InterPro" id="IPR039426">
    <property type="entry name" value="TonB-dep_rcpt-like"/>
</dbReference>
<evidence type="ECO:0000256" key="2">
    <source>
        <dbReference type="ARBA" id="ARBA00022448"/>
    </source>
</evidence>
<evidence type="ECO:0000256" key="4">
    <source>
        <dbReference type="ARBA" id="ARBA00022692"/>
    </source>
</evidence>
<evidence type="ECO:0000259" key="13">
    <source>
        <dbReference type="Pfam" id="PF00593"/>
    </source>
</evidence>
<keyword evidence="3 10" id="KW-1134">Transmembrane beta strand</keyword>
<keyword evidence="16" id="KW-1185">Reference proteome</keyword>
<dbReference type="InterPro" id="IPR012910">
    <property type="entry name" value="Plug_dom"/>
</dbReference>
<dbReference type="Pfam" id="PF00593">
    <property type="entry name" value="TonB_dep_Rec_b-barrel"/>
    <property type="match status" value="1"/>
</dbReference>
<evidence type="ECO:0000256" key="1">
    <source>
        <dbReference type="ARBA" id="ARBA00004571"/>
    </source>
</evidence>
<organism evidence="15 16">
    <name type="scientific">Roseinatronobacter bogoriensis subsp. barguzinensis</name>
    <dbReference type="NCBI Taxonomy" id="441209"/>
    <lineage>
        <taxon>Bacteria</taxon>
        <taxon>Pseudomonadati</taxon>
        <taxon>Pseudomonadota</taxon>
        <taxon>Alphaproteobacteria</taxon>
        <taxon>Rhodobacterales</taxon>
        <taxon>Paracoccaceae</taxon>
        <taxon>Roseinatronobacter</taxon>
    </lineage>
</organism>
<dbReference type="OrthoDB" id="9760333at2"/>
<evidence type="ECO:0000256" key="6">
    <source>
        <dbReference type="ARBA" id="ARBA00023077"/>
    </source>
</evidence>
<dbReference type="InterPro" id="IPR000531">
    <property type="entry name" value="Beta-barrel_TonB"/>
</dbReference>
<evidence type="ECO:0000256" key="12">
    <source>
        <dbReference type="SAM" id="SignalP"/>
    </source>
</evidence>
<evidence type="ECO:0000256" key="11">
    <source>
        <dbReference type="RuleBase" id="RU003357"/>
    </source>
</evidence>
<keyword evidence="2 10" id="KW-0813">Transport</keyword>
<dbReference type="STRING" id="441209.GCA_001870665_01197"/>
<keyword evidence="9 10" id="KW-0998">Cell outer membrane</keyword>
<comment type="subcellular location">
    <subcellularLocation>
        <location evidence="1 10">Cell outer membrane</location>
        <topology evidence="1 10">Multi-pass membrane protein</topology>
    </subcellularLocation>
</comment>
<dbReference type="Pfam" id="PF07715">
    <property type="entry name" value="Plug"/>
    <property type="match status" value="1"/>
</dbReference>
<dbReference type="Gene3D" id="2.170.130.10">
    <property type="entry name" value="TonB-dependent receptor, plug domain"/>
    <property type="match status" value="1"/>
</dbReference>
<reference evidence="15 16" key="1">
    <citation type="submission" date="2017-11" db="EMBL/GenBank/DDBJ databases">
        <title>Revised Sequence and Annotation of the Rhodobaca barguzinensis strain alga05 Genome.</title>
        <authorList>
            <person name="Kopejtka K."/>
            <person name="Tomasch J.M."/>
            <person name="Bunk B."/>
            <person name="Koblizek M."/>
        </authorList>
    </citation>
    <scope>NUCLEOTIDE SEQUENCE [LARGE SCALE GENOMIC DNA]</scope>
    <source>
        <strain evidence="16">alga05</strain>
    </source>
</reference>
<feature type="signal peptide" evidence="12">
    <location>
        <begin position="1"/>
        <end position="24"/>
    </location>
</feature>
<name>A0A2K8K9K6_9RHOB</name>
<dbReference type="PROSITE" id="PS52016">
    <property type="entry name" value="TONB_DEPENDENT_REC_3"/>
    <property type="match status" value="1"/>
</dbReference>
<evidence type="ECO:0000256" key="5">
    <source>
        <dbReference type="ARBA" id="ARBA00022729"/>
    </source>
</evidence>
<protein>
    <submittedName>
        <fullName evidence="15">TonB-dependent receptor</fullName>
    </submittedName>
</protein>
<evidence type="ECO:0000256" key="10">
    <source>
        <dbReference type="PROSITE-ProRule" id="PRU01360"/>
    </source>
</evidence>
<dbReference type="PANTHER" id="PTHR30069">
    <property type="entry name" value="TONB-DEPENDENT OUTER MEMBRANE RECEPTOR"/>
    <property type="match status" value="1"/>
</dbReference>
<feature type="domain" description="TonB-dependent receptor plug" evidence="14">
    <location>
        <begin position="45"/>
        <end position="152"/>
    </location>
</feature>
<dbReference type="EMBL" id="CP024899">
    <property type="protein sequence ID" value="ATX65616.1"/>
    <property type="molecule type" value="Genomic_DNA"/>
</dbReference>
<evidence type="ECO:0000259" key="14">
    <source>
        <dbReference type="Pfam" id="PF07715"/>
    </source>
</evidence>
<dbReference type="Gene3D" id="2.40.170.20">
    <property type="entry name" value="TonB-dependent receptor, beta-barrel domain"/>
    <property type="match status" value="1"/>
</dbReference>
<evidence type="ECO:0000256" key="8">
    <source>
        <dbReference type="ARBA" id="ARBA00023170"/>
    </source>
</evidence>
<gene>
    <name evidence="15" type="ORF">BG454_07090</name>
</gene>
<feature type="chain" id="PRO_5014855891" evidence="12">
    <location>
        <begin position="25"/>
        <end position="641"/>
    </location>
</feature>
<dbReference type="SUPFAM" id="SSF56935">
    <property type="entry name" value="Porins"/>
    <property type="match status" value="1"/>
</dbReference>
<dbReference type="KEGG" id="rbg:BG454_07090"/>
<dbReference type="RefSeq" id="WP_071480175.1">
    <property type="nucleotide sequence ID" value="NZ_CP024899.1"/>
</dbReference>
<keyword evidence="4 10" id="KW-0812">Transmembrane</keyword>
<dbReference type="AlphaFoldDB" id="A0A2K8K9K6"/>
<dbReference type="CDD" id="cd01347">
    <property type="entry name" value="ligand_gated_channel"/>
    <property type="match status" value="1"/>
</dbReference>
<feature type="domain" description="TonB-dependent receptor-like beta-barrel" evidence="13">
    <location>
        <begin position="175"/>
        <end position="615"/>
    </location>
</feature>
<dbReference type="GO" id="GO:0044718">
    <property type="term" value="P:siderophore transmembrane transport"/>
    <property type="evidence" value="ECO:0007669"/>
    <property type="project" value="TreeGrafter"/>
</dbReference>
<keyword evidence="7 10" id="KW-0472">Membrane</keyword>
<sequence>MQDTILRLCASTALVGVLALPATAQQIINLEEITFSANLTETEIRRAGASVTVLDRDQIEQSGTSRLSDLLATLPGVSIVTAGGVGAPASIRLRGAGGQYVAVYVDGIRIDDPTGTSVSTDLGQISLQDVDRLELLRGSQSALYGGSAVAGVINISTRRAQEDGLRQSAFIEGGSFNTRAAGYGLTYRDDRLEAALSFSHFRTRGFTAYEGIRGTEAFSPDAAPDGYEATRLSFSGKYQVNDVFTLGWSGFFQHSRSEYDPFDLNTFTFLSDGDAAARWQQGGLRVTGAFDLGDVEHTLGAGVFDIQRTVTQLGERVNRFDGRRYSLDYTGLTQLSPDLALGWGTDFSRETAKSDSIPDGRATSTLGAYGQVLWSPTDALDISANARIDRHSSFGNFVTGRLSMAYQASDAVTLRGAVARGFRAPALDELFGDYPDSEFIGNPELTPERSNSAEIGADYRAASGLALSATVFWLNTQNRIGYDGCELTDPENGDFSCFGDTLNTLNNFSGTSRRRGVELSADVPVTELLSLSANYTYTNARNPDESRISGVARHTANLAVNGQIQDDWRYTLSLQHVAGRPTERETVWEDYTVANAAVRYRVTDATDLYLRVDNLFDRNYQVNPGYKTSGRAFYIGVASRF</sequence>
<evidence type="ECO:0000256" key="9">
    <source>
        <dbReference type="ARBA" id="ARBA00023237"/>
    </source>
</evidence>
<dbReference type="InterPro" id="IPR037066">
    <property type="entry name" value="Plug_dom_sf"/>
</dbReference>
<keyword evidence="6 11" id="KW-0798">TonB box</keyword>
<keyword evidence="8 15" id="KW-0675">Receptor</keyword>